<keyword evidence="1" id="KW-0805">Transcription regulation</keyword>
<dbReference type="InterPro" id="IPR008920">
    <property type="entry name" value="TF_FadR/GntR_C"/>
</dbReference>
<gene>
    <name evidence="5" type="ORF">NZH93_38460</name>
</gene>
<dbReference type="InterPro" id="IPR000524">
    <property type="entry name" value="Tscrpt_reg_HTH_GntR"/>
</dbReference>
<dbReference type="GO" id="GO:0043565">
    <property type="term" value="F:sequence-specific DNA binding"/>
    <property type="evidence" value="ECO:0007669"/>
    <property type="project" value="InterPro"/>
</dbReference>
<dbReference type="InterPro" id="IPR000485">
    <property type="entry name" value="AsnC-type_HTH_dom"/>
</dbReference>
<evidence type="ECO:0000256" key="1">
    <source>
        <dbReference type="ARBA" id="ARBA00023015"/>
    </source>
</evidence>
<dbReference type="PANTHER" id="PTHR43537">
    <property type="entry name" value="TRANSCRIPTIONAL REGULATOR, GNTR FAMILY"/>
    <property type="match status" value="1"/>
</dbReference>
<keyword evidence="6" id="KW-1185">Reference proteome</keyword>
<dbReference type="PANTHER" id="PTHR43537:SF24">
    <property type="entry name" value="GLUCONATE OPERON TRANSCRIPTIONAL REPRESSOR"/>
    <property type="match status" value="1"/>
</dbReference>
<evidence type="ECO:0000256" key="3">
    <source>
        <dbReference type="ARBA" id="ARBA00023163"/>
    </source>
</evidence>
<dbReference type="Pfam" id="PF07729">
    <property type="entry name" value="FCD"/>
    <property type="match status" value="1"/>
</dbReference>
<keyword evidence="3" id="KW-0804">Transcription</keyword>
<dbReference type="PROSITE" id="PS50949">
    <property type="entry name" value="HTH_GNTR"/>
    <property type="match status" value="1"/>
</dbReference>
<dbReference type="CDD" id="cd07377">
    <property type="entry name" value="WHTH_GntR"/>
    <property type="match status" value="1"/>
</dbReference>
<dbReference type="SUPFAM" id="SSF46785">
    <property type="entry name" value="Winged helix' DNA-binding domain"/>
    <property type="match status" value="1"/>
</dbReference>
<feature type="domain" description="HTH gntR-type" evidence="4">
    <location>
        <begin position="9"/>
        <end position="76"/>
    </location>
</feature>
<sequence length="217" mass="24021">MYVTPPLHLSLAGQTVDVLRELVLTGEIPPGERVNEVELAHRLGISRGPLREAIRHLSSEGLLVLVPNKGAHVPKADADEVQALFELRSALECAAAELAASRRTDADVTRLREVCELSRRDYQAGMRFPYRLDLAFHQALLDAARSPRIAEQVRLVQQRVVLLRSGLKDDPPHQHASLDDHDALVVAVAAGDSHQANRIMRRHLSRVRAQMLTSLDG</sequence>
<dbReference type="Gene3D" id="1.20.120.530">
    <property type="entry name" value="GntR ligand-binding domain-like"/>
    <property type="match status" value="1"/>
</dbReference>
<dbReference type="Gene3D" id="1.10.10.10">
    <property type="entry name" value="Winged helix-like DNA-binding domain superfamily/Winged helix DNA-binding domain"/>
    <property type="match status" value="1"/>
</dbReference>
<dbReference type="Proteomes" id="UP001141259">
    <property type="component" value="Unassembled WGS sequence"/>
</dbReference>
<accession>A0A9X2VUA8</accession>
<dbReference type="InterPro" id="IPR036388">
    <property type="entry name" value="WH-like_DNA-bd_sf"/>
</dbReference>
<comment type="caution">
    <text evidence="5">The sequence shown here is derived from an EMBL/GenBank/DDBJ whole genome shotgun (WGS) entry which is preliminary data.</text>
</comment>
<dbReference type="Pfam" id="PF00392">
    <property type="entry name" value="GntR"/>
    <property type="match status" value="1"/>
</dbReference>
<dbReference type="RefSeq" id="WP_259628228.1">
    <property type="nucleotide sequence ID" value="NZ_JANYMP010000026.1"/>
</dbReference>
<dbReference type="SMART" id="SM00345">
    <property type="entry name" value="HTH_GNTR"/>
    <property type="match status" value="1"/>
</dbReference>
<proteinExistence type="predicted"/>
<dbReference type="SUPFAM" id="SSF48008">
    <property type="entry name" value="GntR ligand-binding domain-like"/>
    <property type="match status" value="1"/>
</dbReference>
<dbReference type="PRINTS" id="PR00035">
    <property type="entry name" value="HTHGNTR"/>
</dbReference>
<dbReference type="InterPro" id="IPR011711">
    <property type="entry name" value="GntR_C"/>
</dbReference>
<reference evidence="5" key="1">
    <citation type="submission" date="2022-08" db="EMBL/GenBank/DDBJ databases">
        <authorList>
            <person name="Tistechok S."/>
            <person name="Samborskyy M."/>
            <person name="Roman I."/>
        </authorList>
    </citation>
    <scope>NUCLEOTIDE SEQUENCE</scope>
    <source>
        <strain evidence="5">DSM 103496</strain>
    </source>
</reference>
<dbReference type="InterPro" id="IPR036390">
    <property type="entry name" value="WH_DNA-bd_sf"/>
</dbReference>
<keyword evidence="2" id="KW-0238">DNA-binding</keyword>
<protein>
    <submittedName>
        <fullName evidence="5">GntR family transcriptional regulator</fullName>
    </submittedName>
</protein>
<evidence type="ECO:0000259" key="4">
    <source>
        <dbReference type="PROSITE" id="PS50949"/>
    </source>
</evidence>
<dbReference type="SMART" id="SM00895">
    <property type="entry name" value="FCD"/>
    <property type="match status" value="1"/>
</dbReference>
<evidence type="ECO:0000256" key="2">
    <source>
        <dbReference type="ARBA" id="ARBA00023125"/>
    </source>
</evidence>
<dbReference type="PRINTS" id="PR00033">
    <property type="entry name" value="HTHASNC"/>
</dbReference>
<organism evidence="5 6">
    <name type="scientific">Umezawaea endophytica</name>
    <dbReference type="NCBI Taxonomy" id="1654476"/>
    <lineage>
        <taxon>Bacteria</taxon>
        <taxon>Bacillati</taxon>
        <taxon>Actinomycetota</taxon>
        <taxon>Actinomycetes</taxon>
        <taxon>Pseudonocardiales</taxon>
        <taxon>Pseudonocardiaceae</taxon>
        <taxon>Umezawaea</taxon>
    </lineage>
</organism>
<evidence type="ECO:0000313" key="6">
    <source>
        <dbReference type="Proteomes" id="UP001141259"/>
    </source>
</evidence>
<evidence type="ECO:0000313" key="5">
    <source>
        <dbReference type="EMBL" id="MCS7482764.1"/>
    </source>
</evidence>
<dbReference type="AlphaFoldDB" id="A0A9X2VUA8"/>
<dbReference type="GO" id="GO:0003700">
    <property type="term" value="F:DNA-binding transcription factor activity"/>
    <property type="evidence" value="ECO:0007669"/>
    <property type="project" value="InterPro"/>
</dbReference>
<dbReference type="EMBL" id="JANYMP010000026">
    <property type="protein sequence ID" value="MCS7482764.1"/>
    <property type="molecule type" value="Genomic_DNA"/>
</dbReference>
<name>A0A9X2VUA8_9PSEU</name>